<dbReference type="SUPFAM" id="SSF51445">
    <property type="entry name" value="(Trans)glycosidases"/>
    <property type="match status" value="1"/>
</dbReference>
<dbReference type="Pfam" id="PF10633">
    <property type="entry name" value="NPCBM_assoc"/>
    <property type="match status" value="1"/>
</dbReference>
<dbReference type="Gene3D" id="2.60.40.10">
    <property type="entry name" value="Immunoglobulins"/>
    <property type="match status" value="1"/>
</dbReference>
<dbReference type="AlphaFoldDB" id="A0A1H8EN51"/>
<dbReference type="InterPro" id="IPR037524">
    <property type="entry name" value="PA14/GLEYA"/>
</dbReference>
<dbReference type="InterPro" id="IPR036881">
    <property type="entry name" value="Glyco_hydro_3_C_sf"/>
</dbReference>
<dbReference type="InterPro" id="IPR050288">
    <property type="entry name" value="Cellulose_deg_GH3"/>
</dbReference>
<evidence type="ECO:0000256" key="3">
    <source>
        <dbReference type="ARBA" id="ARBA00058905"/>
    </source>
</evidence>
<dbReference type="InterPro" id="IPR011658">
    <property type="entry name" value="PA14_dom"/>
</dbReference>
<reference evidence="8 9" key="1">
    <citation type="submission" date="2016-10" db="EMBL/GenBank/DDBJ databases">
        <authorList>
            <person name="de Groot N.N."/>
        </authorList>
    </citation>
    <scope>NUCLEOTIDE SEQUENCE [LARGE SCALE GENOMIC DNA]</scope>
    <source>
        <strain evidence="8 9">CGMCC 4.2026</strain>
    </source>
</reference>
<evidence type="ECO:0000256" key="6">
    <source>
        <dbReference type="SAM" id="SignalP"/>
    </source>
</evidence>
<dbReference type="Gene3D" id="3.40.50.1700">
    <property type="entry name" value="Glycoside hydrolase family 3 C-terminal domain"/>
    <property type="match status" value="1"/>
</dbReference>
<dbReference type="PRINTS" id="PR00133">
    <property type="entry name" value="GLHYDRLASE3"/>
</dbReference>
<feature type="domain" description="PA14" evidence="7">
    <location>
        <begin position="474"/>
        <end position="612"/>
    </location>
</feature>
<keyword evidence="2" id="KW-0378">Hydrolase</keyword>
<evidence type="ECO:0000256" key="5">
    <source>
        <dbReference type="SAM" id="MobiDB-lite"/>
    </source>
</evidence>
<dbReference type="InterPro" id="IPR026891">
    <property type="entry name" value="Fn3-like"/>
</dbReference>
<accession>A0A1H8EN51</accession>
<dbReference type="Gene3D" id="2.60.120.260">
    <property type="entry name" value="Galactose-binding domain-like"/>
    <property type="match status" value="1"/>
</dbReference>
<dbReference type="EMBL" id="FODD01000002">
    <property type="protein sequence ID" value="SEN20544.1"/>
    <property type="molecule type" value="Genomic_DNA"/>
</dbReference>
<feature type="chain" id="PRO_5010187367" description="Exo-alpha-(1-&gt;6)-L-arabinopyranosidase" evidence="6">
    <location>
        <begin position="36"/>
        <end position="1173"/>
    </location>
</feature>
<dbReference type="PANTHER" id="PTHR42715:SF10">
    <property type="entry name" value="BETA-GLUCOSIDASE"/>
    <property type="match status" value="1"/>
</dbReference>
<keyword evidence="9" id="KW-1185">Reference proteome</keyword>
<feature type="compositionally biased region" description="Low complexity" evidence="5">
    <location>
        <begin position="43"/>
        <end position="61"/>
    </location>
</feature>
<dbReference type="Pfam" id="PF14310">
    <property type="entry name" value="Fn3-like"/>
    <property type="match status" value="1"/>
</dbReference>
<evidence type="ECO:0000313" key="8">
    <source>
        <dbReference type="EMBL" id="SEN20544.1"/>
    </source>
</evidence>
<dbReference type="SMART" id="SM00758">
    <property type="entry name" value="PA14"/>
    <property type="match status" value="1"/>
</dbReference>
<dbReference type="SUPFAM" id="SSF52279">
    <property type="entry name" value="Beta-D-glucan exohydrolase, C-terminal domain"/>
    <property type="match status" value="1"/>
</dbReference>
<dbReference type="InterPro" id="IPR018905">
    <property type="entry name" value="A-galactase_NEW3"/>
</dbReference>
<evidence type="ECO:0000313" key="9">
    <source>
        <dbReference type="Proteomes" id="UP000181951"/>
    </source>
</evidence>
<dbReference type="InterPro" id="IPR013783">
    <property type="entry name" value="Ig-like_fold"/>
</dbReference>
<comment type="similarity">
    <text evidence="1">Belongs to the glycosyl hydrolase 3 family.</text>
</comment>
<evidence type="ECO:0000256" key="1">
    <source>
        <dbReference type="ARBA" id="ARBA00005336"/>
    </source>
</evidence>
<proteinExistence type="inferred from homology"/>
<dbReference type="STRING" id="310780.SAMN05216267_1002276"/>
<dbReference type="Pfam" id="PF01915">
    <property type="entry name" value="Glyco_hydro_3_C"/>
    <property type="match status" value="1"/>
</dbReference>
<feature type="signal peptide" evidence="6">
    <location>
        <begin position="1"/>
        <end position="35"/>
    </location>
</feature>
<evidence type="ECO:0000259" key="7">
    <source>
        <dbReference type="PROSITE" id="PS51820"/>
    </source>
</evidence>
<dbReference type="PANTHER" id="PTHR42715">
    <property type="entry name" value="BETA-GLUCOSIDASE"/>
    <property type="match status" value="1"/>
</dbReference>
<dbReference type="Pfam" id="PF00933">
    <property type="entry name" value="Glyco_hydro_3"/>
    <property type="match status" value="1"/>
</dbReference>
<comment type="function">
    <text evidence="3">Catalyzes the hydrolysis of a non-reducing terminal alpha-L-arabinopyranosidic linkage in ginsenoside Rb2 (alpha-L-arabinopyranosyl-(1-&gt;6)-alpha-D-glucopyranosyl) to release alpha-D-glucopyranosyl (Rd). It is not able to hydrolyze alpha-L-arabinofuranosyl-(1-&gt;6)-alpha-D-glucopyranosyl (Rc).</text>
</comment>
<gene>
    <name evidence="8" type="ORF">SAMN05216267_1002276</name>
</gene>
<keyword evidence="6" id="KW-0732">Signal</keyword>
<dbReference type="Gene3D" id="3.20.20.300">
    <property type="entry name" value="Glycoside hydrolase, family 3, N-terminal domain"/>
    <property type="match status" value="1"/>
</dbReference>
<sequence length="1173" mass="121919">MTSAPSRWFRRRRIHAFTVGIASVLVLSPVAVSQAAPAEAPSAAAAPSAPPAGKGASASSADCPWVTSTAPVGQRVDQVLGRMTLDEKLGELHGDNSGAYAGTVPAVPRLCIPKLTLDDSPAGVGHQMTGVTQLPAPVADAATWDSGLARQYGQVVGSEQWGKGDDVDLGPTVNIVRDPRWGRAFESYGEDPYLAGRIGTADVDGIQGTGEMAQLKHWAVYNQEANRNNSDDDAIIDQRVEQEIYLSQFEAVVKQAHPASLMCSYSFINGQPACQDPYIMKQVLRDQWGYQGFVTSDWGATHSTVASADARMNMEMPSGSYYGAPLQQAVASGQVSLSTIDDLVRPILTAMFQYHLFTAPPTGTPDAVVTTPGHAAVARKVAEDGTVLLKNDGGMLPLARDKKSSIAVIGRDAGNAALTSGGGSAAVAADSVVTPYQGIAASAGKNTVVQYAAGDSPDGALPTLPASVLKPSSGTGAGLTGTYYKGMTLSGDPLTTRNTDLLDYDWNGSPPAPSVPASQWSARYTGTLTPPTTGTYTFSVTSDDGSRLSIDGHQIIDNWRDQGGTTETGTVTLTAGTPVSIEVDYYQDGGGSLLDLGWQPPGGPSTPIQQAVDLARSSDVAVVFASDFEGEGSDQQDIDLPAQENALIQAVAAANPNTVVVLNTGSAVTMPWLDAVKGVFEAWYPGQEDGDAIASLLFGDVNPSGKLPVTFPKSLKDVPAATAAQWPGTGGKVQYSEGLNVGYRWYDAKNIDPLFAFGYGLSYTSFRYSGLKVSAPTTTSLGTVRATVDVTDTGSRAGSDVVQLYVRDPATTGEPPTQLKEFQKVSLAPGQTRRVTFDVPASDFRTWNETTQNWQVADGGYGLLVGDSSQNLPARASVQVVRSYGSQGVTLQAPSIVPAHALTISGTFVNDADVPVRNVTVTPGVPAGWTVSPATVRLDRAARHSTTDLTFTVTPPATARPGSGHLTLDAAFDEEKVGHGTVTQAVRTVTTPYTGWAAAFDNAGISDDSDPASANFDGSGYSFSAQQLAAVGIEPGQPVTAGPTTFTWPGVPPGTPDNIATQGQVITLSGSGTKLSLLGAGGPGNQSGDVTVTYTDGTTSTATVDLADWWANSPSSGDTLVATAANWNQPPNGSGPHKVSLYATSVPLTAGKQVAYLALPNLPGLHLFDAVIG</sequence>
<dbReference type="FunFam" id="2.60.40.10:FF:000495">
    <property type="entry name" value="Periplasmic beta-glucosidase"/>
    <property type="match status" value="1"/>
</dbReference>
<feature type="region of interest" description="Disordered" evidence="5">
    <location>
        <begin position="43"/>
        <end position="62"/>
    </location>
</feature>
<organism evidence="8 9">
    <name type="scientific">Actinacidiphila rubida</name>
    <dbReference type="NCBI Taxonomy" id="310780"/>
    <lineage>
        <taxon>Bacteria</taxon>
        <taxon>Bacillati</taxon>
        <taxon>Actinomycetota</taxon>
        <taxon>Actinomycetes</taxon>
        <taxon>Kitasatosporales</taxon>
        <taxon>Streptomycetaceae</taxon>
        <taxon>Actinacidiphila</taxon>
    </lineage>
</organism>
<dbReference type="SMART" id="SM01217">
    <property type="entry name" value="Fn3_like"/>
    <property type="match status" value="1"/>
</dbReference>
<dbReference type="GO" id="GO:0008422">
    <property type="term" value="F:beta-glucosidase activity"/>
    <property type="evidence" value="ECO:0007669"/>
    <property type="project" value="UniProtKB-ARBA"/>
</dbReference>
<dbReference type="Proteomes" id="UP000181951">
    <property type="component" value="Unassembled WGS sequence"/>
</dbReference>
<dbReference type="InterPro" id="IPR001764">
    <property type="entry name" value="Glyco_hydro_3_N"/>
</dbReference>
<evidence type="ECO:0000256" key="2">
    <source>
        <dbReference type="ARBA" id="ARBA00022801"/>
    </source>
</evidence>
<dbReference type="InterPro" id="IPR002772">
    <property type="entry name" value="Glyco_hydro_3_C"/>
</dbReference>
<dbReference type="GO" id="GO:0005975">
    <property type="term" value="P:carbohydrate metabolic process"/>
    <property type="evidence" value="ECO:0007669"/>
    <property type="project" value="InterPro"/>
</dbReference>
<dbReference type="PROSITE" id="PS51820">
    <property type="entry name" value="PA14"/>
    <property type="match status" value="1"/>
</dbReference>
<dbReference type="InterPro" id="IPR036962">
    <property type="entry name" value="Glyco_hydro_3_N_sf"/>
</dbReference>
<dbReference type="InterPro" id="IPR017853">
    <property type="entry name" value="GH"/>
</dbReference>
<name>A0A1H8EN51_9ACTN</name>
<evidence type="ECO:0000256" key="4">
    <source>
        <dbReference type="ARBA" id="ARBA00074219"/>
    </source>
</evidence>
<protein>
    <recommendedName>
        <fullName evidence="4">Exo-alpha-(1-&gt;6)-L-arabinopyranosidase</fullName>
    </recommendedName>
</protein>
<dbReference type="Pfam" id="PF07691">
    <property type="entry name" value="PA14"/>
    <property type="match status" value="1"/>
</dbReference>